<sequence length="1201" mass="138219">MDPEIPDSVELHISNNNQSFDSYFWSPILLISNTTASLYEVTINQIPIGVYNHSIIAYYSELPVFRKLYATTPENIEYFINYECSIIPDSLELKSYSPRGLELDVFGDISAYFRFENVKSQVHRINSNCFECFLFGLPNNYNKIIFLMTELNLGYNYTPYISIHPNGGEKEVFFRPEPYFNLSVTDNIIEAQRYPALGYDVLAKLSVGYGPLFSFKSINNQYTLPFYFQYSDEGILSSDFYYRPISSKDGVTKYIGNIDYLYETNYNIGAQDGPGYKYILNSLIHVEDKSFNDMGDKYNFTQEISKDNYFTVSFFLTQTSILGPFNIEYYNTYESTFPFGHSLSDKRGIVKFSFFTEPISYQEGKFIVSGYNGTKFTEGFKIEVESIEYDLSAPTFEDIEFIHLFDHNYILRIKLKSKYEIFKLLIDEKYYYPVGLLNGTLEEPTFDFHVDLFNPITEILAYHSRELILMEPYYYSINPLKYFSNPKFIDDDFDIFNITFSKMLYYEIDVTNRTVGNILYFNYTNINIETPIALVLFDPVNKFASSKLNFNDYPTDKLWYSRWNSSLELFQIEFYVNSLPGKIPYGLFFDCNNYVPSNSLSNDSQLRVISKNLDLYGPIFENLSKFPLEPPLDIGFNNFKQKQELEENEYSLGYTFNIIDEYNGFKEGYITLRNIDDGSLYNFTLTPKDAISGTKYNGSYAIKVKLSTENCVGAQFDLIEVKLFDEQGFNSTFSRITFSGGTSSANGLSNPFINYLNNPYLLSVYFFCPTPIEDLSNPNLLLFEIVNAPNETNPIDVGSHNRFLEFKVIAQDKDSGLKKGQFPIIYVATTNLNIYECKNITSIDEIDQFTAQFNYKCQLPIGYGYPFGMVFQLYTITNNGGLYSGFTTDDLNKAGFKYKIDRTEIIMSLNYPSIAGTNRILKQDKEIWIYGRGFSKVDQVSLVLPNKTKVKVEIDKNFKSALKLRNLPNGLSRFFIEFTFQENSSTQVYQDDYEIIIGNDIDNTPDYEINPDQVCEGKPKCGGPSNGYCSSTGCVCYSPWIGKDCLSQTIIIPDIDIDVNEPMANISHNDKNVIYKSIVSIVSLREIDITGKIVFEKKFDKWNYTKLSNESHLYQNDISDNSNIKAKLVWYENESNVTFANQIIHMNPSTIKYTIDIDKYQFKSRLNSLELIMSASFESSKTNDICSSSDFGNTTNGDNSI</sequence>
<dbReference type="GeneID" id="10499757"/>
<dbReference type="InParanoid" id="F0ZNL5"/>
<dbReference type="PANTHER" id="PTHR31378:SF47">
    <property type="entry name" value="EGF-LIKE DOMAIN-CONTAINING PROTEIN-RELATED"/>
    <property type="match status" value="1"/>
</dbReference>
<dbReference type="InterPro" id="IPR055463">
    <property type="entry name" value="DUF7035"/>
</dbReference>
<evidence type="ECO:0008006" key="7">
    <source>
        <dbReference type="Google" id="ProtNLM"/>
    </source>
</evidence>
<evidence type="ECO:0000313" key="5">
    <source>
        <dbReference type="EMBL" id="EGC34465.1"/>
    </source>
</evidence>
<feature type="domain" description="DUF7035" evidence="3">
    <location>
        <begin position="614"/>
        <end position="768"/>
    </location>
</feature>
<dbReference type="eggNOG" id="ENOG502SC7H">
    <property type="taxonomic scope" value="Eukaryota"/>
</dbReference>
<dbReference type="Pfam" id="PF23033">
    <property type="entry name" value="DUF7034"/>
    <property type="match status" value="1"/>
</dbReference>
<dbReference type="Proteomes" id="UP000001064">
    <property type="component" value="Unassembled WGS sequence"/>
</dbReference>
<dbReference type="EMBL" id="GL871096">
    <property type="protein sequence ID" value="EGC34465.1"/>
    <property type="molecule type" value="Genomic_DNA"/>
</dbReference>
<evidence type="ECO:0000259" key="2">
    <source>
        <dbReference type="Pfam" id="PF23033"/>
    </source>
</evidence>
<dbReference type="InterPro" id="IPR054484">
    <property type="entry name" value="ComC_SSD"/>
</dbReference>
<proteinExistence type="predicted"/>
<name>F0ZNL5_DICPU</name>
<dbReference type="AlphaFoldDB" id="F0ZNL5"/>
<feature type="domain" description="ComC supersandwich" evidence="1">
    <location>
        <begin position="1056"/>
        <end position="1189"/>
    </location>
</feature>
<protein>
    <recommendedName>
        <fullName evidence="7">EGF-like domain-containing protein</fullName>
    </recommendedName>
</protein>
<feature type="domain" description="DUF7949" evidence="4">
    <location>
        <begin position="1015"/>
        <end position="1049"/>
    </location>
</feature>
<dbReference type="OrthoDB" id="5951731at2759"/>
<dbReference type="Pfam" id="PF25820">
    <property type="entry name" value="DUF7949"/>
    <property type="match status" value="1"/>
</dbReference>
<evidence type="ECO:0000259" key="1">
    <source>
        <dbReference type="Pfam" id="PF22933"/>
    </source>
</evidence>
<evidence type="ECO:0000259" key="3">
    <source>
        <dbReference type="Pfam" id="PF23034"/>
    </source>
</evidence>
<organism evidence="5 6">
    <name type="scientific">Dictyostelium purpureum</name>
    <name type="common">Slime mold</name>
    <dbReference type="NCBI Taxonomy" id="5786"/>
    <lineage>
        <taxon>Eukaryota</taxon>
        <taxon>Amoebozoa</taxon>
        <taxon>Evosea</taxon>
        <taxon>Eumycetozoa</taxon>
        <taxon>Dictyostelia</taxon>
        <taxon>Dictyosteliales</taxon>
        <taxon>Dictyosteliaceae</taxon>
        <taxon>Dictyostelium</taxon>
    </lineage>
</organism>
<dbReference type="RefSeq" id="XP_003289000.1">
    <property type="nucleotide sequence ID" value="XM_003288952.1"/>
</dbReference>
<dbReference type="VEuPathDB" id="AmoebaDB:DICPUDRAFT_79781"/>
<dbReference type="KEGG" id="dpp:DICPUDRAFT_79781"/>
<accession>F0ZNL5</accession>
<gene>
    <name evidence="5" type="ORF">DICPUDRAFT_79781</name>
</gene>
<dbReference type="Pfam" id="PF23034">
    <property type="entry name" value="DUF7035"/>
    <property type="match status" value="1"/>
</dbReference>
<reference evidence="6" key="1">
    <citation type="journal article" date="2011" name="Genome Biol.">
        <title>Comparative genomics of the social amoebae Dictyostelium discoideum and Dictyostelium purpureum.</title>
        <authorList>
            <consortium name="US DOE Joint Genome Institute (JGI-PGF)"/>
            <person name="Sucgang R."/>
            <person name="Kuo A."/>
            <person name="Tian X."/>
            <person name="Salerno W."/>
            <person name="Parikh A."/>
            <person name="Feasley C.L."/>
            <person name="Dalin E."/>
            <person name="Tu H."/>
            <person name="Huang E."/>
            <person name="Barry K."/>
            <person name="Lindquist E."/>
            <person name="Shapiro H."/>
            <person name="Bruce D."/>
            <person name="Schmutz J."/>
            <person name="Salamov A."/>
            <person name="Fey P."/>
            <person name="Gaudet P."/>
            <person name="Anjard C."/>
            <person name="Babu M.M."/>
            <person name="Basu S."/>
            <person name="Bushmanova Y."/>
            <person name="van der Wel H."/>
            <person name="Katoh-Kurasawa M."/>
            <person name="Dinh C."/>
            <person name="Coutinho P.M."/>
            <person name="Saito T."/>
            <person name="Elias M."/>
            <person name="Schaap P."/>
            <person name="Kay R.R."/>
            <person name="Henrissat B."/>
            <person name="Eichinger L."/>
            <person name="Rivero F."/>
            <person name="Putnam N.H."/>
            <person name="West C.M."/>
            <person name="Loomis W.F."/>
            <person name="Chisholm R.L."/>
            <person name="Shaulsky G."/>
            <person name="Strassmann J.E."/>
            <person name="Queller D.C."/>
            <person name="Kuspa A."/>
            <person name="Grigoriev I.V."/>
        </authorList>
    </citation>
    <scope>NUCLEOTIDE SEQUENCE [LARGE SCALE GENOMIC DNA]</scope>
    <source>
        <strain evidence="6">QSDP1</strain>
    </source>
</reference>
<evidence type="ECO:0000259" key="4">
    <source>
        <dbReference type="Pfam" id="PF25820"/>
    </source>
</evidence>
<evidence type="ECO:0000313" key="6">
    <source>
        <dbReference type="Proteomes" id="UP000001064"/>
    </source>
</evidence>
<dbReference type="PANTHER" id="PTHR31378">
    <property type="entry name" value="EGF-LIKE DOMAIN-CONTAINING PROTEIN-RELATED-RELATED"/>
    <property type="match status" value="1"/>
</dbReference>
<keyword evidence="6" id="KW-1185">Reference proteome</keyword>
<feature type="domain" description="DUF7034" evidence="2">
    <location>
        <begin position="792"/>
        <end position="903"/>
    </location>
</feature>
<dbReference type="FunCoup" id="F0ZNL5">
    <property type="interactions" value="1326"/>
</dbReference>
<dbReference type="InterPro" id="IPR057709">
    <property type="entry name" value="DUF7949"/>
</dbReference>
<dbReference type="STRING" id="5786.F0ZNL5"/>
<dbReference type="Pfam" id="PF22933">
    <property type="entry name" value="ComC_SSD"/>
    <property type="match status" value="1"/>
</dbReference>
<dbReference type="InterPro" id="IPR055462">
    <property type="entry name" value="DUF7034"/>
</dbReference>